<dbReference type="Gene3D" id="3.40.309.10">
    <property type="entry name" value="Aldehyde Dehydrogenase, Chain A, domain 2"/>
    <property type="match status" value="1"/>
</dbReference>
<dbReference type="FunFam" id="3.40.605.10:FF:000007">
    <property type="entry name" value="NAD/NADP-dependent betaine aldehyde dehydrogenase"/>
    <property type="match status" value="1"/>
</dbReference>
<evidence type="ECO:0000259" key="6">
    <source>
        <dbReference type="Pfam" id="PF00171"/>
    </source>
</evidence>
<sequence length="485" mass="51334">MSALNRLLDPTTWDSRRFDGAWRPSANTVPVVEPATGDHLARVALASPEDIAEAAEAATRAQTAWAAKPFNERAAVLRHAGDLFEQYAEEIHEWLIRESGAVPMKAGFETHVAAAECHEAAALASGPIGELLPSEQPRLSAVRRVPAGVVGVIAPFNAPLILAIRSVAPALAVGNAVVLKPDPRTAVSGGVVIARILEEAGLPPGVLQLTPGGPETGRAMVGDPNIRVISFTGSTRAGREVAQQAGRGLKRVHLELGGNSALIVLEDADIDQAASAAAFGSFFHQGQICMTTGRHLVHERLHDDFVEALRAKAAAMKVGDPHVDQVDLGPVIDEGQRDKIHALVRVGGTVATGGEYEGLFYRPTVLTNLDDGTPAWREEIFGPVAPVRPFKNPEEAVRLAANSEYGLSLGIITGDVMRAWDLAERIPTGIVHINDQTVGDEAHAPFGGVRASGTGARFGGRAANLEAFTETRWTTIQAGPGPYPW</sequence>
<dbReference type="PANTHER" id="PTHR42986:SF1">
    <property type="entry name" value="BENZALDEHYDE DEHYDROGENASE YFMT"/>
    <property type="match status" value="1"/>
</dbReference>
<comment type="similarity">
    <text evidence="1 5">Belongs to the aldehyde dehydrogenase family.</text>
</comment>
<dbReference type="InterPro" id="IPR016161">
    <property type="entry name" value="Ald_DH/histidinol_DH"/>
</dbReference>
<keyword evidence="8" id="KW-1185">Reference proteome</keyword>
<protein>
    <submittedName>
        <fullName evidence="7">Benzaldehyde dehydrogenase (NAD)</fullName>
    </submittedName>
</protein>
<evidence type="ECO:0000256" key="4">
    <source>
        <dbReference type="PROSITE-ProRule" id="PRU10007"/>
    </source>
</evidence>
<feature type="domain" description="Aldehyde dehydrogenase" evidence="6">
    <location>
        <begin position="22"/>
        <end position="473"/>
    </location>
</feature>
<dbReference type="InterPro" id="IPR029510">
    <property type="entry name" value="Ald_DH_CS_GLU"/>
</dbReference>
<dbReference type="SUPFAM" id="SSF53720">
    <property type="entry name" value="ALDH-like"/>
    <property type="match status" value="1"/>
</dbReference>
<evidence type="ECO:0000313" key="7">
    <source>
        <dbReference type="EMBL" id="SDD60060.1"/>
    </source>
</evidence>
<dbReference type="OrthoDB" id="6882680at2"/>
<accession>A0A1G6W284</accession>
<evidence type="ECO:0000256" key="5">
    <source>
        <dbReference type="RuleBase" id="RU003345"/>
    </source>
</evidence>
<evidence type="ECO:0000256" key="3">
    <source>
        <dbReference type="ARBA" id="ARBA00023027"/>
    </source>
</evidence>
<dbReference type="PANTHER" id="PTHR42986">
    <property type="entry name" value="BENZALDEHYDE DEHYDROGENASE YFMT"/>
    <property type="match status" value="1"/>
</dbReference>
<name>A0A1G6W284_9ACTN</name>
<dbReference type="STRING" id="58114.SAMN05216270_105272"/>
<dbReference type="EMBL" id="FNAD01000005">
    <property type="protein sequence ID" value="SDD60060.1"/>
    <property type="molecule type" value="Genomic_DNA"/>
</dbReference>
<evidence type="ECO:0000256" key="2">
    <source>
        <dbReference type="ARBA" id="ARBA00023002"/>
    </source>
</evidence>
<dbReference type="Proteomes" id="UP000198949">
    <property type="component" value="Unassembled WGS sequence"/>
</dbReference>
<dbReference type="AlphaFoldDB" id="A0A1G6W284"/>
<dbReference type="Gene3D" id="3.40.605.10">
    <property type="entry name" value="Aldehyde Dehydrogenase, Chain A, domain 1"/>
    <property type="match status" value="1"/>
</dbReference>
<organism evidence="7 8">
    <name type="scientific">Glycomyces harbinensis</name>
    <dbReference type="NCBI Taxonomy" id="58114"/>
    <lineage>
        <taxon>Bacteria</taxon>
        <taxon>Bacillati</taxon>
        <taxon>Actinomycetota</taxon>
        <taxon>Actinomycetes</taxon>
        <taxon>Glycomycetales</taxon>
        <taxon>Glycomycetaceae</taxon>
        <taxon>Glycomyces</taxon>
    </lineage>
</organism>
<dbReference type="InterPro" id="IPR016162">
    <property type="entry name" value="Ald_DH_N"/>
</dbReference>
<evidence type="ECO:0000313" key="8">
    <source>
        <dbReference type="Proteomes" id="UP000198949"/>
    </source>
</evidence>
<proteinExistence type="inferred from homology"/>
<evidence type="ECO:0000256" key="1">
    <source>
        <dbReference type="ARBA" id="ARBA00009986"/>
    </source>
</evidence>
<gene>
    <name evidence="7" type="ORF">SAMN05216270_105272</name>
</gene>
<keyword evidence="2 5" id="KW-0560">Oxidoreductase</keyword>
<dbReference type="InterPro" id="IPR015590">
    <property type="entry name" value="Aldehyde_DH_dom"/>
</dbReference>
<dbReference type="PROSITE" id="PS00687">
    <property type="entry name" value="ALDEHYDE_DEHYDR_GLU"/>
    <property type="match status" value="1"/>
</dbReference>
<dbReference type="InterPro" id="IPR016163">
    <property type="entry name" value="Ald_DH_C"/>
</dbReference>
<reference evidence="8" key="1">
    <citation type="submission" date="2016-10" db="EMBL/GenBank/DDBJ databases">
        <authorList>
            <person name="Varghese N."/>
            <person name="Submissions S."/>
        </authorList>
    </citation>
    <scope>NUCLEOTIDE SEQUENCE [LARGE SCALE GENOMIC DNA]</scope>
    <source>
        <strain evidence="8">CGMCC 4.3516</strain>
    </source>
</reference>
<dbReference type="Pfam" id="PF00171">
    <property type="entry name" value="Aldedh"/>
    <property type="match status" value="1"/>
</dbReference>
<dbReference type="GO" id="GO:0016620">
    <property type="term" value="F:oxidoreductase activity, acting on the aldehyde or oxo group of donors, NAD or NADP as acceptor"/>
    <property type="evidence" value="ECO:0007669"/>
    <property type="project" value="InterPro"/>
</dbReference>
<feature type="active site" evidence="4">
    <location>
        <position position="255"/>
    </location>
</feature>
<dbReference type="RefSeq" id="WP_091033650.1">
    <property type="nucleotide sequence ID" value="NZ_FNAD01000005.1"/>
</dbReference>
<keyword evidence="3" id="KW-0520">NAD</keyword>